<reference evidence="4 5" key="1">
    <citation type="submission" date="2017-06" db="EMBL/GenBank/DDBJ databases">
        <authorList>
            <consortium name="Pathogen Informatics"/>
        </authorList>
    </citation>
    <scope>NUCLEOTIDE SEQUENCE [LARGE SCALE GENOMIC DNA]</scope>
    <source>
        <strain evidence="4 5">NCTC13015</strain>
    </source>
</reference>
<dbReference type="Gene3D" id="3.10.105.10">
    <property type="entry name" value="Dipeptide-binding Protein, Domain 3"/>
    <property type="match status" value="1"/>
</dbReference>
<evidence type="ECO:0000313" key="4">
    <source>
        <dbReference type="EMBL" id="SNV65677.1"/>
    </source>
</evidence>
<evidence type="ECO:0000259" key="3">
    <source>
        <dbReference type="Pfam" id="PF00496"/>
    </source>
</evidence>
<dbReference type="InterPro" id="IPR039424">
    <property type="entry name" value="SBP_5"/>
</dbReference>
<proteinExistence type="predicted"/>
<dbReference type="SUPFAM" id="SSF53850">
    <property type="entry name" value="Periplasmic binding protein-like II"/>
    <property type="match status" value="1"/>
</dbReference>
<feature type="domain" description="Solute-binding protein family 5" evidence="3">
    <location>
        <begin position="120"/>
        <end position="290"/>
    </location>
</feature>
<dbReference type="PANTHER" id="PTHR30290:SF65">
    <property type="entry name" value="MONOACYL PHOSPHATIDYLINOSITOL TETRAMANNOSIDE-BINDING PROTEIN LPQW-RELATED"/>
    <property type="match status" value="1"/>
</dbReference>
<dbReference type="CDD" id="cd08501">
    <property type="entry name" value="PBP2_Lpqw"/>
    <property type="match status" value="1"/>
</dbReference>
<accession>A0A239Z3W9</accession>
<feature type="compositionally biased region" description="Basic and acidic residues" evidence="1">
    <location>
        <begin position="36"/>
        <end position="59"/>
    </location>
</feature>
<dbReference type="PROSITE" id="PS51257">
    <property type="entry name" value="PROKAR_LIPOPROTEIN"/>
    <property type="match status" value="1"/>
</dbReference>
<dbReference type="AlphaFoldDB" id="A0A239Z3W9"/>
<name>A0A239Z3W9_9CORY</name>
<feature type="region of interest" description="Disordered" evidence="1">
    <location>
        <begin position="28"/>
        <end position="78"/>
    </location>
</feature>
<organism evidence="4 5">
    <name type="scientific">Corynebacterium imitans</name>
    <dbReference type="NCBI Taxonomy" id="156978"/>
    <lineage>
        <taxon>Bacteria</taxon>
        <taxon>Bacillati</taxon>
        <taxon>Actinomycetota</taxon>
        <taxon>Actinomycetes</taxon>
        <taxon>Mycobacteriales</taxon>
        <taxon>Corynebacteriaceae</taxon>
        <taxon>Corynebacterium</taxon>
    </lineage>
</organism>
<feature type="signal peptide" evidence="2">
    <location>
        <begin position="1"/>
        <end position="22"/>
    </location>
</feature>
<evidence type="ECO:0000256" key="1">
    <source>
        <dbReference type="SAM" id="MobiDB-lite"/>
    </source>
</evidence>
<dbReference type="Gene3D" id="3.40.190.10">
    <property type="entry name" value="Periplasmic binding protein-like II"/>
    <property type="match status" value="1"/>
</dbReference>
<gene>
    <name evidence="4" type="ORF">SAMEA4535761_00962</name>
</gene>
<dbReference type="RefSeq" id="WP_038589681.1">
    <property type="nucleotide sequence ID" value="NZ_CP009211.1"/>
</dbReference>
<dbReference type="EMBL" id="LT906467">
    <property type="protein sequence ID" value="SNV65677.1"/>
    <property type="molecule type" value="Genomic_DNA"/>
</dbReference>
<keyword evidence="2" id="KW-0732">Signal</keyword>
<dbReference type="Proteomes" id="UP000215374">
    <property type="component" value="Chromosome 1"/>
</dbReference>
<dbReference type="OrthoDB" id="9803988at2"/>
<dbReference type="Pfam" id="PF00496">
    <property type="entry name" value="SBP_bac_5"/>
    <property type="match status" value="1"/>
</dbReference>
<dbReference type="Gene3D" id="3.90.76.10">
    <property type="entry name" value="Dipeptide-binding Protein, Domain 1"/>
    <property type="match status" value="1"/>
</dbReference>
<protein>
    <submittedName>
        <fullName evidence="4">Putative secreted protein</fullName>
    </submittedName>
</protein>
<feature type="chain" id="PRO_5011295548" evidence="2">
    <location>
        <begin position="23"/>
        <end position="542"/>
    </location>
</feature>
<evidence type="ECO:0000256" key="2">
    <source>
        <dbReference type="SAM" id="SignalP"/>
    </source>
</evidence>
<dbReference type="GO" id="GO:0015833">
    <property type="term" value="P:peptide transport"/>
    <property type="evidence" value="ECO:0007669"/>
    <property type="project" value="TreeGrafter"/>
</dbReference>
<dbReference type="PANTHER" id="PTHR30290">
    <property type="entry name" value="PERIPLASMIC BINDING COMPONENT OF ABC TRANSPORTER"/>
    <property type="match status" value="1"/>
</dbReference>
<dbReference type="InterPro" id="IPR000914">
    <property type="entry name" value="SBP_5_dom"/>
</dbReference>
<sequence length="542" mass="57803">MQGRLTALLATCGALILLAGCAANPGPPPLVDPAEAPEHEQHEDAEQDQPRQRNTKAPERSQVTVGTDGLRGGLNPHLQSDESAMVRSIANLVLPSAFLDGERNDELLKAATRLPSSRYAMTVRYVIAPEAQWSDGTPITGADFVYLWRGMTQTAGTIDSAGYDAVVGVRVTGAGGKVVDVDFAQPVRTWQTLFSHLLPSHLMNPDATDFRAALRDTIPASAGRYMVREVDRGRGTVTLHRNDRFWGASPANIDIVTLQAVRTTTQVADQLRVGQLGFVDKAPEETSSRVLALLPATQTRLVTSPRTLGVHISATSGLTHAMREELRMLIDVPLLAAIGTGRSTDLALAPETPHLAGEPVELPQYVAAHRPLRIGADASDPAAAAAARSLADILQQRGVRANVVTTDTDALLSRSLPEGNIDLLVGWRFDAGTATQLAGRLTCPADGARDENIAGLCTQENQALAGRILAGTIGIGEARQRVADIESREVLWVPIVRETRILALGTALQGPSPDLQRWNEGISGAASWRLVGPHPADPDDAE</sequence>
<evidence type="ECO:0000313" key="5">
    <source>
        <dbReference type="Proteomes" id="UP000215374"/>
    </source>
</evidence>
<dbReference type="GO" id="GO:1904680">
    <property type="term" value="F:peptide transmembrane transporter activity"/>
    <property type="evidence" value="ECO:0007669"/>
    <property type="project" value="TreeGrafter"/>
</dbReference>